<evidence type="ECO:0000256" key="1">
    <source>
        <dbReference type="SAM" id="MobiDB-lite"/>
    </source>
</evidence>
<reference evidence="2" key="1">
    <citation type="submission" date="2019-01" db="EMBL/GenBank/DDBJ databases">
        <title>Draft genome sequences of three monokaryotic isolates of the white-rot basidiomycete fungus Dichomitus squalens.</title>
        <authorList>
            <consortium name="DOE Joint Genome Institute"/>
            <person name="Lopez S.C."/>
            <person name="Andreopoulos B."/>
            <person name="Pangilinan J."/>
            <person name="Lipzen A."/>
            <person name="Riley R."/>
            <person name="Ahrendt S."/>
            <person name="Ng V."/>
            <person name="Barry K."/>
            <person name="Daum C."/>
            <person name="Grigoriev I.V."/>
            <person name="Hilden K.S."/>
            <person name="Makela M.R."/>
            <person name="de Vries R.P."/>
        </authorList>
    </citation>
    <scope>NUCLEOTIDE SEQUENCE [LARGE SCALE GENOMIC DNA]</scope>
    <source>
        <strain evidence="2">OM18370.1</strain>
    </source>
</reference>
<dbReference type="Proteomes" id="UP000292957">
    <property type="component" value="Unassembled WGS sequence"/>
</dbReference>
<sequence>MAGGQLNRRRGRIMHLCSTLYLSESSLVSRTVLLWVGIHLHHGKSLAAFLKAIGFTLSLMDGRDVASGQLERTVRGRYRRARSSSEWRTAGRPGGSRARKLRR</sequence>
<evidence type="ECO:0000313" key="2">
    <source>
        <dbReference type="EMBL" id="TBU27695.1"/>
    </source>
</evidence>
<name>A0A4Q9MJV6_9APHY</name>
<dbReference type="AlphaFoldDB" id="A0A4Q9MJV6"/>
<proteinExistence type="predicted"/>
<organism evidence="2">
    <name type="scientific">Dichomitus squalens</name>
    <dbReference type="NCBI Taxonomy" id="114155"/>
    <lineage>
        <taxon>Eukaryota</taxon>
        <taxon>Fungi</taxon>
        <taxon>Dikarya</taxon>
        <taxon>Basidiomycota</taxon>
        <taxon>Agaricomycotina</taxon>
        <taxon>Agaricomycetes</taxon>
        <taxon>Polyporales</taxon>
        <taxon>Polyporaceae</taxon>
        <taxon>Dichomitus</taxon>
    </lineage>
</organism>
<accession>A0A4Q9MJV6</accession>
<protein>
    <submittedName>
        <fullName evidence="2">Uncharacterized protein</fullName>
    </submittedName>
</protein>
<feature type="region of interest" description="Disordered" evidence="1">
    <location>
        <begin position="81"/>
        <end position="103"/>
    </location>
</feature>
<dbReference type="EMBL" id="ML143429">
    <property type="protein sequence ID" value="TBU27695.1"/>
    <property type="molecule type" value="Genomic_DNA"/>
</dbReference>
<gene>
    <name evidence="2" type="ORF">BD311DRAFT_842975</name>
</gene>